<evidence type="ECO:0000256" key="3">
    <source>
        <dbReference type="ARBA" id="ARBA00022475"/>
    </source>
</evidence>
<evidence type="ECO:0000313" key="11">
    <source>
        <dbReference type="EMBL" id="CAL8078114.1"/>
    </source>
</evidence>
<protein>
    <recommendedName>
        <fullName evidence="10">MRH domain-containing protein</fullName>
    </recommendedName>
</protein>
<feature type="signal peptide" evidence="9">
    <location>
        <begin position="1"/>
        <end position="25"/>
    </location>
</feature>
<comment type="similarity">
    <text evidence="2">Belongs to the ELAPOR family.</text>
</comment>
<dbReference type="EMBL" id="CAXLJM020000013">
    <property type="protein sequence ID" value="CAL8078114.1"/>
    <property type="molecule type" value="Genomic_DNA"/>
</dbReference>
<dbReference type="Proteomes" id="UP001642540">
    <property type="component" value="Unassembled WGS sequence"/>
</dbReference>
<keyword evidence="12" id="KW-1185">Reference proteome</keyword>
<dbReference type="PANTHER" id="PTHR22727">
    <property type="entry name" value="PROTEIN CBG13728"/>
    <property type="match status" value="1"/>
</dbReference>
<evidence type="ECO:0000256" key="8">
    <source>
        <dbReference type="SAM" id="Phobius"/>
    </source>
</evidence>
<dbReference type="SMART" id="SM01411">
    <property type="entry name" value="Ephrin_rec_like"/>
    <property type="match status" value="4"/>
</dbReference>
<dbReference type="Gene3D" id="2.70.130.10">
    <property type="entry name" value="Mannose-6-phosphate receptor binding domain"/>
    <property type="match status" value="1"/>
</dbReference>
<evidence type="ECO:0000259" key="10">
    <source>
        <dbReference type="PROSITE" id="PS51914"/>
    </source>
</evidence>
<keyword evidence="6" id="KW-0325">Glycoprotein</keyword>
<dbReference type="Pfam" id="PF23031">
    <property type="entry name" value="GBD_ELAPOR1"/>
    <property type="match status" value="1"/>
</dbReference>
<feature type="domain" description="MRH" evidence="10">
    <location>
        <begin position="696"/>
        <end position="916"/>
    </location>
</feature>
<dbReference type="PROSITE" id="PS51914">
    <property type="entry name" value="MRH"/>
    <property type="match status" value="1"/>
</dbReference>
<keyword evidence="8" id="KW-0812">Transmembrane</keyword>
<keyword evidence="8" id="KW-0472">Membrane</keyword>
<comment type="caution">
    <text evidence="11">The sequence shown here is derived from an EMBL/GenBank/DDBJ whole genome shotgun (WGS) entry which is preliminary data.</text>
</comment>
<proteinExistence type="inferred from homology"/>
<dbReference type="Gene3D" id="2.10.50.10">
    <property type="entry name" value="Tumor Necrosis Factor Receptor, subunit A, domain 2"/>
    <property type="match status" value="1"/>
</dbReference>
<dbReference type="InterPro" id="IPR044865">
    <property type="entry name" value="MRH_dom"/>
</dbReference>
<dbReference type="InterPro" id="IPR056608">
    <property type="entry name" value="Elapor1/2_GBD"/>
</dbReference>
<feature type="region of interest" description="Disordered" evidence="7">
    <location>
        <begin position="1035"/>
        <end position="1056"/>
    </location>
</feature>
<evidence type="ECO:0000256" key="9">
    <source>
        <dbReference type="SAM" id="SignalP"/>
    </source>
</evidence>
<accession>A0ABP1PUL9</accession>
<evidence type="ECO:0000256" key="6">
    <source>
        <dbReference type="ARBA" id="ARBA00023180"/>
    </source>
</evidence>
<dbReference type="InterPro" id="IPR056609">
    <property type="entry name" value="Elapor1-like_3rd"/>
</dbReference>
<keyword evidence="5" id="KW-1015">Disulfide bond</keyword>
<reference evidence="11 12" key="1">
    <citation type="submission" date="2024-08" db="EMBL/GenBank/DDBJ databases">
        <authorList>
            <person name="Cucini C."/>
            <person name="Frati F."/>
        </authorList>
    </citation>
    <scope>NUCLEOTIDE SEQUENCE [LARGE SCALE GENOMIC DNA]</scope>
</reference>
<sequence>MNLVYNINLVISVVILLSQHAKSDGKRSRKYENISCKPNDYHFEFTECDADGGRWQVAIPSIGCETVVPHIPARRLNECFKACETGQFLNLTTVQCEDCEAGTYSLGGGLRFDEWDPLPAGFRTQVEKFHSMFSTFGRQYADVNCSKWGWRSRGDMLISQGGPCVATLTYTAQLVKPGSIRFTYQYADDSVLFQFQANSEQCESLREAEGSRWPPLTGEGSWRTEEISLHTGLNIFQWKTVGIDAHRPKPVIIKRIELEGVGYTSSCNPCPPGFFSEMKASKTCYPCKRDFYSNKKSTSCTPCDKNEYYAEPGSSKCVRRPACTTSDYYSVHAPCNANNQTRIEYKWIEPKICLETSEGAVLLPPPKPLQECPPCNSGTEYRDGSCQPCPTNYFSDGVTTCSSCPANTVPETGHYMSQWYSWPHNVHTTCISPEGNGCSSSPAWQLNGKYIESGKGHASWVYLVMTVNVVGFRGLGGMINGELLEVGRLNFTFEVKCAHDCELLFMQGTRNKNASVIQRWIGAQPLQQFTHKITRNDTYDFSWAFQKLEWDSLSPDSDTSNGWSGTDSTWDKPSLDNDDNWVKIFNINVVNSIDGGANGCSPCRDGQRLSRINAAAIQSCITCGPGQYLAYNNSSNDIQSEVNSTKIQVAGGEPNTSKCVSCPPRTVTVDPFAMDANSCRPCGPGLISKNGVQCTTDCIVKLAGYTYDLRPLKGFHAVRGSSLFTASGTQYYHVFNISFCTDMNAHCYKNVSLQPGMMNENSQVEALVCQSTIFPPAVGQAFESTDKAGYEGYMNYITKPISTHASSLGDHLVGISHSPSILGISVADEIHNHIKYPHQLHFFFSTPERTMACPHGRSTTVTFRCRLPSTNLAADQASDMKSDNIHNIRAPDKCPDATCDGCNFHFIWETPFACHICNENELTIVKGECKDGMQDVHYLASPDSDCLLSINATWPKIQKCQNHLPFFVEVAIQVAVGLTTLLSIMLICFWRRHRKLEYKYMKLMASGGSGMGSSGNAGEPNSCERDMLPVAESCALDPNEDEDDDDNIHHNGHRNSQMSGQIKEVSFYSDSAIKNLVSRFSILDKLKSLTRKTEAGNNLEIMNLTDKEALS</sequence>
<name>A0ABP1PUL9_9HEXA</name>
<feature type="transmembrane region" description="Helical" evidence="8">
    <location>
        <begin position="966"/>
        <end position="990"/>
    </location>
</feature>
<comment type="subcellular location">
    <subcellularLocation>
        <location evidence="1">Cell membrane</location>
        <topology evidence="1">Single-pass type I membrane protein</topology>
    </subcellularLocation>
</comment>
<evidence type="ECO:0000313" key="12">
    <source>
        <dbReference type="Proteomes" id="UP001642540"/>
    </source>
</evidence>
<dbReference type="Pfam" id="PF23032">
    <property type="entry name" value="GBD_ELAPOR1-like_3rd"/>
    <property type="match status" value="1"/>
</dbReference>
<dbReference type="InterPro" id="IPR056607">
    <property type="entry name" value="Elapor1/2_MRH"/>
</dbReference>
<keyword evidence="3" id="KW-1003">Cell membrane</keyword>
<dbReference type="InterPro" id="IPR056610">
    <property type="entry name" value="Elapor1/2_TNFR-like"/>
</dbReference>
<dbReference type="PANTHER" id="PTHR22727:SF15">
    <property type="entry name" value="MRH DOMAIN-CONTAINING PROTEIN"/>
    <property type="match status" value="1"/>
</dbReference>
<dbReference type="InterPro" id="IPR009011">
    <property type="entry name" value="Man6P_isomerase_rcpt-bd_dom_sf"/>
</dbReference>
<dbReference type="InterPro" id="IPR039181">
    <property type="entry name" value="Elapor1/2"/>
</dbReference>
<evidence type="ECO:0000256" key="5">
    <source>
        <dbReference type="ARBA" id="ARBA00023157"/>
    </source>
</evidence>
<evidence type="ECO:0000256" key="2">
    <source>
        <dbReference type="ARBA" id="ARBA00007627"/>
    </source>
</evidence>
<dbReference type="Pfam" id="PF23087">
    <property type="entry name" value="MRH_ELAPOR1_9th"/>
    <property type="match status" value="1"/>
</dbReference>
<organism evidence="11 12">
    <name type="scientific">Orchesella dallaii</name>
    <dbReference type="NCBI Taxonomy" id="48710"/>
    <lineage>
        <taxon>Eukaryota</taxon>
        <taxon>Metazoa</taxon>
        <taxon>Ecdysozoa</taxon>
        <taxon>Arthropoda</taxon>
        <taxon>Hexapoda</taxon>
        <taxon>Collembola</taxon>
        <taxon>Entomobryomorpha</taxon>
        <taxon>Entomobryoidea</taxon>
        <taxon>Orchesellidae</taxon>
        <taxon>Orchesellinae</taxon>
        <taxon>Orchesella</taxon>
    </lineage>
</organism>
<evidence type="ECO:0000256" key="1">
    <source>
        <dbReference type="ARBA" id="ARBA00004251"/>
    </source>
</evidence>
<keyword evidence="4 9" id="KW-0732">Signal</keyword>
<dbReference type="Pfam" id="PF23091">
    <property type="entry name" value="TNFR_ELAPOR1_6th"/>
    <property type="match status" value="1"/>
</dbReference>
<evidence type="ECO:0000256" key="7">
    <source>
        <dbReference type="SAM" id="MobiDB-lite"/>
    </source>
</evidence>
<feature type="chain" id="PRO_5046885671" description="MRH domain-containing protein" evidence="9">
    <location>
        <begin position="26"/>
        <end position="1111"/>
    </location>
</feature>
<keyword evidence="8" id="KW-1133">Transmembrane helix</keyword>
<evidence type="ECO:0000256" key="4">
    <source>
        <dbReference type="ARBA" id="ARBA00022729"/>
    </source>
</evidence>
<gene>
    <name evidence="11" type="ORF">ODALV1_LOCUS4002</name>
</gene>